<reference evidence="1 2" key="1">
    <citation type="submission" date="2018-04" db="EMBL/GenBank/DDBJ databases">
        <title>Pedobacter chongqingensis sp. nov., isolated from a rottenly hemp rope.</title>
        <authorList>
            <person name="Cai Y."/>
        </authorList>
    </citation>
    <scope>NUCLEOTIDE SEQUENCE [LARGE SCALE GENOMIC DNA]</scope>
    <source>
        <strain evidence="1 2">FJ4-8</strain>
    </source>
</reference>
<dbReference type="Proteomes" id="UP000245647">
    <property type="component" value="Unassembled WGS sequence"/>
</dbReference>
<sequence length="931" mass="104496">MKVVSKKTPGQAFVFLTIIVLSFILSGPVFGQGTLKPSVNRLIARVEAFNSNLSEKLYLHTDKPYYVAGDTLWFKCYLLNERLLEASDRSGILYVELANDSNVVVKRIMLPVFQGLSYSQIALHEDIFPEGGYTLRAYTNWMRNFGEECFFRKRFLIGRPTDKSWLLNYGLRLGKEQNTGKAYLSLKITRVDSVPVGLRELQVHIQDHRKTWFRKNLDTNVDGTVNLVFDLPEKIDPGSLTLSLQDLRKGEENRQIHTPVKINRPEKLDLQFLPEGGVLLAGAEGRVAFKALNEDGLGANVSGKVYNSRQQIVAEFRSSHLGMGTFGLVPEPGESYYAKISLPDGSFKSYPLPLNNSGTSLMIRNDFQSDSIEVLINASADISRLKQPFLFVAQSKAEVRLAASVSLNNGFVRFKIDKRVFPQGICRLTLCGPDSLVRNERLVYIHHGDNLHIQLSPDKNSYTRRDSVSLRVKVTDRDGNPVRGSFSMAVTDNSQVRTDSPGSYSIVTYLTFGSYLKGHIEDAAYYADPASDPQKWNALDKLLLTQGWSGYGWNDILKPERTFIYAAEKEFMVKGRVLNAFNKAVARSGVSLLSRRPLLFADTVTNERGEFVFTGIFPVDTASFFIQAKNRKGKSFNVGIVVDEYVPPVCSHDQSKMVPWFVNTDTVSLNATRNRVVLRNEQIKASKGLLLREVTIKAKRIIPDSKNLNGPGEADVVLDEKYLEKAGRTNLEDLLSRNVKGFGTRTSKSGERYYSIQTMAVHLIIDGIDTGFFFPGGMSFYDFLKQYFDYYDAEEIKGIEVMTSGRFQMSYTSRFLGPMEKPWDHAFIEVTTRGGKGPFLKKTVGTYLYKPIPFTTPCAFYSPKYTPESIPDGTDIRPTVYWDPNIITDKQGEATICFFTSDNPGVYSVIMEGTDLAGAIGAGRTRIVVKK</sequence>
<dbReference type="Gene3D" id="2.60.40.1930">
    <property type="match status" value="1"/>
</dbReference>
<name>A0A2U2PAS4_9SPHI</name>
<comment type="caution">
    <text evidence="1">The sequence shown here is derived from an EMBL/GenBank/DDBJ whole genome shotgun (WGS) entry which is preliminary data.</text>
</comment>
<gene>
    <name evidence="1" type="ORF">DDR33_21980</name>
</gene>
<dbReference type="OrthoDB" id="609485at2"/>
<organism evidence="1 2">
    <name type="scientific">Pararcticibacter amylolyticus</name>
    <dbReference type="NCBI Taxonomy" id="2173175"/>
    <lineage>
        <taxon>Bacteria</taxon>
        <taxon>Pseudomonadati</taxon>
        <taxon>Bacteroidota</taxon>
        <taxon>Sphingobacteriia</taxon>
        <taxon>Sphingobacteriales</taxon>
        <taxon>Sphingobacteriaceae</taxon>
        <taxon>Pararcticibacter</taxon>
    </lineage>
</organism>
<evidence type="ECO:0000313" key="1">
    <source>
        <dbReference type="EMBL" id="PWG78498.1"/>
    </source>
</evidence>
<proteinExistence type="predicted"/>
<evidence type="ECO:0008006" key="3">
    <source>
        <dbReference type="Google" id="ProtNLM"/>
    </source>
</evidence>
<evidence type="ECO:0000313" key="2">
    <source>
        <dbReference type="Proteomes" id="UP000245647"/>
    </source>
</evidence>
<dbReference type="AlphaFoldDB" id="A0A2U2PAS4"/>
<dbReference type="RefSeq" id="WP_109417955.1">
    <property type="nucleotide sequence ID" value="NZ_QEAS01000024.1"/>
</dbReference>
<keyword evidence="2" id="KW-1185">Reference proteome</keyword>
<accession>A0A2U2PAS4</accession>
<protein>
    <recommendedName>
        <fullName evidence="3">TonB-dependent receptor</fullName>
    </recommendedName>
</protein>
<dbReference type="EMBL" id="QEAS01000024">
    <property type="protein sequence ID" value="PWG78498.1"/>
    <property type="molecule type" value="Genomic_DNA"/>
</dbReference>